<dbReference type="EMBL" id="UESZ01000003">
    <property type="protein sequence ID" value="SSA59085.1"/>
    <property type="molecule type" value="Genomic_DNA"/>
</dbReference>
<organism evidence="1 2">
    <name type="scientific">Branchiibius hedensis</name>
    <dbReference type="NCBI Taxonomy" id="672460"/>
    <lineage>
        <taxon>Bacteria</taxon>
        <taxon>Bacillati</taxon>
        <taxon>Actinomycetota</taxon>
        <taxon>Actinomycetes</taxon>
        <taxon>Micrococcales</taxon>
        <taxon>Dermacoccaceae</taxon>
        <taxon>Branchiibius</taxon>
    </lineage>
</organism>
<evidence type="ECO:0000313" key="2">
    <source>
        <dbReference type="Proteomes" id="UP000250028"/>
    </source>
</evidence>
<accession>A0A2Y9C6Y9</accession>
<dbReference type="Proteomes" id="UP000250028">
    <property type="component" value="Unassembled WGS sequence"/>
</dbReference>
<sequence>MSDVDPQHQAVKDAAVLLKAERYWQRGPEAQEHYLNDVTELAREVAFILTQAGVTWEDVAGSVRDATGTIGQLLALDPSGRLEYALTSAVDRRIGKPQLRVIDQ</sequence>
<gene>
    <name evidence="1" type="ORF">SAMN04489750_3900</name>
</gene>
<reference evidence="2" key="1">
    <citation type="submission" date="2016-10" db="EMBL/GenBank/DDBJ databases">
        <authorList>
            <person name="Varghese N."/>
            <person name="Submissions S."/>
        </authorList>
    </citation>
    <scope>NUCLEOTIDE SEQUENCE [LARGE SCALE GENOMIC DNA]</scope>
    <source>
        <strain evidence="2">DSM 22951</strain>
    </source>
</reference>
<name>A0A2Y9C6Y9_9MICO</name>
<dbReference type="AlphaFoldDB" id="A0A2Y9C6Y9"/>
<dbReference type="RefSeq" id="WP_109689464.1">
    <property type="nucleotide sequence ID" value="NZ_QGDN01000003.1"/>
</dbReference>
<proteinExistence type="predicted"/>
<protein>
    <submittedName>
        <fullName evidence="1">Uncharacterized protein</fullName>
    </submittedName>
</protein>
<keyword evidence="2" id="KW-1185">Reference proteome</keyword>
<dbReference type="OrthoDB" id="4944345at2"/>
<evidence type="ECO:0000313" key="1">
    <source>
        <dbReference type="EMBL" id="SSA59085.1"/>
    </source>
</evidence>